<keyword evidence="2" id="KW-0067">ATP-binding</keyword>
<comment type="caution">
    <text evidence="4">The sequence shown here is derived from an EMBL/GenBank/DDBJ whole genome shotgun (WGS) entry which is preliminary data.</text>
</comment>
<evidence type="ECO:0000313" key="4">
    <source>
        <dbReference type="EMBL" id="CAG8546399.1"/>
    </source>
</evidence>
<dbReference type="Proteomes" id="UP000789375">
    <property type="component" value="Unassembled WGS sequence"/>
</dbReference>
<sequence>MENHKFKNFILYNLVGIDLGSTYSSLEFGNTIKLEIITNDRGHHMTPSYVAFTETERLNGDAANIYYSIRYIKHWLIKVIEKNGKPYIQVRFKGEKKDFTPEEISSMILVNLKETAEAYLTIMAAIAYGLNTKACGERNILIYDLGGGSFDVSLLTLEEGIFEVRAVAGQLVNVPKRELSSSSKASIETDSLFKYIDFYTFLTRAKLKKLNQDLFNLQWKSLKKQKSFFNGKELNKSVNPDETVAYGAAIQDAIYLVIFLKSSRFSFTRCRCFISGY</sequence>
<keyword evidence="5" id="KW-1185">Reference proteome</keyword>
<reference evidence="4" key="1">
    <citation type="submission" date="2021-06" db="EMBL/GenBank/DDBJ databases">
        <authorList>
            <person name="Kallberg Y."/>
            <person name="Tangrot J."/>
            <person name="Rosling A."/>
        </authorList>
    </citation>
    <scope>NUCLEOTIDE SEQUENCE</scope>
    <source>
        <strain evidence="4">87-6 pot B 2015</strain>
    </source>
</reference>
<proteinExistence type="predicted"/>
<evidence type="ECO:0000256" key="1">
    <source>
        <dbReference type="ARBA" id="ARBA00022741"/>
    </source>
</evidence>
<keyword evidence="3" id="KW-0143">Chaperone</keyword>
<protein>
    <submittedName>
        <fullName evidence="4">3987_t:CDS:1</fullName>
    </submittedName>
</protein>
<accession>A0A9N9FP12</accession>
<name>A0A9N9FP12_FUNMO</name>
<gene>
    <name evidence="4" type="ORF">FMOSSE_LOCUS6240</name>
</gene>
<dbReference type="Pfam" id="PF00012">
    <property type="entry name" value="HSP70"/>
    <property type="match status" value="4"/>
</dbReference>
<dbReference type="GO" id="GO:0140662">
    <property type="term" value="F:ATP-dependent protein folding chaperone"/>
    <property type="evidence" value="ECO:0007669"/>
    <property type="project" value="InterPro"/>
</dbReference>
<dbReference type="AlphaFoldDB" id="A0A9N9FP12"/>
<dbReference type="PANTHER" id="PTHR19375">
    <property type="entry name" value="HEAT SHOCK PROTEIN 70KDA"/>
    <property type="match status" value="1"/>
</dbReference>
<dbReference type="InterPro" id="IPR018181">
    <property type="entry name" value="Heat_shock_70_CS"/>
</dbReference>
<dbReference type="Gene3D" id="3.30.30.30">
    <property type="match status" value="1"/>
</dbReference>
<dbReference type="SUPFAM" id="SSF53067">
    <property type="entry name" value="Actin-like ATPase domain"/>
    <property type="match status" value="2"/>
</dbReference>
<dbReference type="Gene3D" id="3.90.640.10">
    <property type="entry name" value="Actin, Chain A, domain 4"/>
    <property type="match status" value="1"/>
</dbReference>
<dbReference type="PRINTS" id="PR00301">
    <property type="entry name" value="HEATSHOCK70"/>
</dbReference>
<evidence type="ECO:0000256" key="3">
    <source>
        <dbReference type="ARBA" id="ARBA00023186"/>
    </source>
</evidence>
<dbReference type="EMBL" id="CAJVPP010001289">
    <property type="protein sequence ID" value="CAG8546399.1"/>
    <property type="molecule type" value="Genomic_DNA"/>
</dbReference>
<dbReference type="InterPro" id="IPR043129">
    <property type="entry name" value="ATPase_NBD"/>
</dbReference>
<dbReference type="InterPro" id="IPR013126">
    <property type="entry name" value="Hsp_70_fam"/>
</dbReference>
<dbReference type="PROSITE" id="PS00329">
    <property type="entry name" value="HSP70_2"/>
    <property type="match status" value="1"/>
</dbReference>
<evidence type="ECO:0000256" key="2">
    <source>
        <dbReference type="ARBA" id="ARBA00022840"/>
    </source>
</evidence>
<keyword evidence="1" id="KW-0547">Nucleotide-binding</keyword>
<dbReference type="GO" id="GO:0005524">
    <property type="term" value="F:ATP binding"/>
    <property type="evidence" value="ECO:0007669"/>
    <property type="project" value="UniProtKB-KW"/>
</dbReference>
<dbReference type="Gene3D" id="3.30.420.40">
    <property type="match status" value="5"/>
</dbReference>
<dbReference type="FunFam" id="3.30.30.30:FF:000005">
    <property type="entry name" value="Heat shock protein ssb1"/>
    <property type="match status" value="1"/>
</dbReference>
<evidence type="ECO:0000313" key="5">
    <source>
        <dbReference type="Proteomes" id="UP000789375"/>
    </source>
</evidence>
<organism evidence="4 5">
    <name type="scientific">Funneliformis mosseae</name>
    <name type="common">Endomycorrhizal fungus</name>
    <name type="synonym">Glomus mosseae</name>
    <dbReference type="NCBI Taxonomy" id="27381"/>
    <lineage>
        <taxon>Eukaryota</taxon>
        <taxon>Fungi</taxon>
        <taxon>Fungi incertae sedis</taxon>
        <taxon>Mucoromycota</taxon>
        <taxon>Glomeromycotina</taxon>
        <taxon>Glomeromycetes</taxon>
        <taxon>Glomerales</taxon>
        <taxon>Glomeraceae</taxon>
        <taxon>Funneliformis</taxon>
    </lineage>
</organism>